<evidence type="ECO:0000256" key="5">
    <source>
        <dbReference type="ARBA" id="ARBA00048539"/>
    </source>
</evidence>
<evidence type="ECO:0000256" key="3">
    <source>
        <dbReference type="ARBA" id="ARBA00022741"/>
    </source>
</evidence>
<dbReference type="EMBL" id="JAHKNG010000010">
    <property type="protein sequence ID" value="MBU3030056.1"/>
    <property type="molecule type" value="Genomic_DNA"/>
</dbReference>
<comment type="caution">
    <text evidence="8">The sequence shown here is derived from an EMBL/GenBank/DDBJ whole genome shotgun (WGS) entry which is preliminary data.</text>
</comment>
<dbReference type="InterPro" id="IPR011063">
    <property type="entry name" value="TilS/TtcA_N"/>
</dbReference>
<keyword evidence="1 6" id="KW-0436">Ligase</keyword>
<evidence type="ECO:0000313" key="9">
    <source>
        <dbReference type="Proteomes" id="UP001166191"/>
    </source>
</evidence>
<evidence type="ECO:0000256" key="1">
    <source>
        <dbReference type="ARBA" id="ARBA00022598"/>
    </source>
</evidence>
<sequence length="411" mass="44286">MTAPQTNPAARIRAALDRLAGDRPALGIAVSGGGDSVALMHIAAGWARARRVMVATVDHGLRAESAEEAWAVAREAARLGLPHETLHWQRADETGNLMAAARDARLRLLSDWARRQQLPAVALGHTADDQAETLMMRLARGSGLDGLAAMAEQREAHDMLWLRPMLGVGRAELRDWLCGRGIGWIDDPSNENEDFERIRIRKAIAACGLDPAALARAAIHIGEARDALTHYAAAIADKAAVARGSIALPLQPFRDAPAEIRRRLLIAACRWITGAAYPPRRATVMNALSAVEAGSRVTLDGALIEASDGQLRVIREPAAALRANAGAGPVWDNRWQIRGLEPGQRVSALGYDALTELPWRGTALSRDEAAASPAIRDGGRLIAAPLLHRPDSHEVWPIRGAADFRRLVVVH</sequence>
<dbReference type="PANTHER" id="PTHR43033:SF1">
    <property type="entry name" value="TRNA(ILE)-LYSIDINE SYNTHASE-RELATED"/>
    <property type="match status" value="1"/>
</dbReference>
<dbReference type="Proteomes" id="UP001166191">
    <property type="component" value="Unassembled WGS sequence"/>
</dbReference>
<dbReference type="InterPro" id="IPR012795">
    <property type="entry name" value="tRNA_Ile_lys_synt_N"/>
</dbReference>
<comment type="domain">
    <text evidence="6">The N-terminal region contains the highly conserved SGGXDS motif, predicted to be a P-loop motif involved in ATP binding.</text>
</comment>
<evidence type="ECO:0000256" key="4">
    <source>
        <dbReference type="ARBA" id="ARBA00022840"/>
    </source>
</evidence>
<reference evidence="8" key="1">
    <citation type="submission" date="2021-06" db="EMBL/GenBank/DDBJ databases">
        <title>Paracoccus bacterium XHP0099 sp. nov., isolated from the surface waters of the Yellow Sea.</title>
        <authorList>
            <person name="Xue H."/>
            <person name="Zhang D."/>
        </authorList>
    </citation>
    <scope>NUCLEOTIDE SEQUENCE</scope>
    <source>
        <strain evidence="8">XHP0099</strain>
    </source>
</reference>
<dbReference type="HAMAP" id="MF_01161">
    <property type="entry name" value="tRNA_Ile_lys_synt"/>
    <property type="match status" value="1"/>
</dbReference>
<keyword evidence="4 6" id="KW-0067">ATP-binding</keyword>
<protein>
    <recommendedName>
        <fullName evidence="6">tRNA(Ile)-lysidine synthase</fullName>
        <ecNumber evidence="6">6.3.4.19</ecNumber>
    </recommendedName>
    <alternativeName>
        <fullName evidence="6">tRNA(Ile)-2-lysyl-cytidine synthase</fullName>
    </alternativeName>
    <alternativeName>
        <fullName evidence="6">tRNA(Ile)-lysidine synthetase</fullName>
    </alternativeName>
</protein>
<evidence type="ECO:0000256" key="6">
    <source>
        <dbReference type="HAMAP-Rule" id="MF_01161"/>
    </source>
</evidence>
<comment type="subcellular location">
    <subcellularLocation>
        <location evidence="6">Cytoplasm</location>
    </subcellularLocation>
</comment>
<evidence type="ECO:0000313" key="8">
    <source>
        <dbReference type="EMBL" id="MBU3030056.1"/>
    </source>
</evidence>
<evidence type="ECO:0000256" key="2">
    <source>
        <dbReference type="ARBA" id="ARBA00022694"/>
    </source>
</evidence>
<dbReference type="CDD" id="cd01992">
    <property type="entry name" value="TilS_N"/>
    <property type="match status" value="1"/>
</dbReference>
<comment type="catalytic activity">
    <reaction evidence="5 6">
        <text>cytidine(34) in tRNA(Ile2) + L-lysine + ATP = lysidine(34) in tRNA(Ile2) + AMP + diphosphate + H(+)</text>
        <dbReference type="Rhea" id="RHEA:43744"/>
        <dbReference type="Rhea" id="RHEA-COMP:10625"/>
        <dbReference type="Rhea" id="RHEA-COMP:10670"/>
        <dbReference type="ChEBI" id="CHEBI:15378"/>
        <dbReference type="ChEBI" id="CHEBI:30616"/>
        <dbReference type="ChEBI" id="CHEBI:32551"/>
        <dbReference type="ChEBI" id="CHEBI:33019"/>
        <dbReference type="ChEBI" id="CHEBI:82748"/>
        <dbReference type="ChEBI" id="CHEBI:83665"/>
        <dbReference type="ChEBI" id="CHEBI:456215"/>
        <dbReference type="EC" id="6.3.4.19"/>
    </reaction>
</comment>
<dbReference type="EC" id="6.3.4.19" evidence="6"/>
<evidence type="ECO:0000259" key="7">
    <source>
        <dbReference type="Pfam" id="PF01171"/>
    </source>
</evidence>
<keyword evidence="3 6" id="KW-0547">Nucleotide-binding</keyword>
<dbReference type="InterPro" id="IPR012094">
    <property type="entry name" value="tRNA_Ile_lys_synt"/>
</dbReference>
<name>A0ABS6AIL8_9RHOB</name>
<organism evidence="8 9">
    <name type="scientific">Paracoccus marinaquae</name>
    <dbReference type="NCBI Taxonomy" id="2841926"/>
    <lineage>
        <taxon>Bacteria</taxon>
        <taxon>Pseudomonadati</taxon>
        <taxon>Pseudomonadota</taxon>
        <taxon>Alphaproteobacteria</taxon>
        <taxon>Rhodobacterales</taxon>
        <taxon>Paracoccaceae</taxon>
        <taxon>Paracoccus</taxon>
    </lineage>
</organism>
<keyword evidence="9" id="KW-1185">Reference proteome</keyword>
<accession>A0ABS6AIL8</accession>
<keyword evidence="2 6" id="KW-0819">tRNA processing</keyword>
<dbReference type="NCBIfam" id="TIGR02432">
    <property type="entry name" value="lysidine_TilS_N"/>
    <property type="match status" value="1"/>
</dbReference>
<feature type="domain" description="tRNA(Ile)-lysidine/2-thiocytidine synthase N-terminal" evidence="7">
    <location>
        <begin position="27"/>
        <end position="202"/>
    </location>
</feature>
<gene>
    <name evidence="6 8" type="primary">tilS</name>
    <name evidence="8" type="ORF">KNW02_07990</name>
</gene>
<comment type="similarity">
    <text evidence="6">Belongs to the tRNA(Ile)-lysidine synthase family.</text>
</comment>
<dbReference type="Pfam" id="PF01171">
    <property type="entry name" value="ATP_bind_3"/>
    <property type="match status" value="1"/>
</dbReference>
<feature type="binding site" evidence="6">
    <location>
        <begin position="31"/>
        <end position="36"/>
    </location>
    <ligand>
        <name>ATP</name>
        <dbReference type="ChEBI" id="CHEBI:30616"/>
    </ligand>
</feature>
<dbReference type="GO" id="GO:0032267">
    <property type="term" value="F:tRNA(Ile)-lysidine synthase activity"/>
    <property type="evidence" value="ECO:0007669"/>
    <property type="project" value="UniProtKB-EC"/>
</dbReference>
<dbReference type="RefSeq" id="WP_216032738.1">
    <property type="nucleotide sequence ID" value="NZ_JAHKNG010000010.1"/>
</dbReference>
<dbReference type="PANTHER" id="PTHR43033">
    <property type="entry name" value="TRNA(ILE)-LYSIDINE SYNTHASE-RELATED"/>
    <property type="match status" value="1"/>
</dbReference>
<keyword evidence="6" id="KW-0963">Cytoplasm</keyword>
<proteinExistence type="inferred from homology"/>
<comment type="function">
    <text evidence="6">Ligates lysine onto the cytidine present at position 34 of the AUA codon-specific tRNA(Ile) that contains the anticodon CAU, in an ATP-dependent manner. Cytidine is converted to lysidine, thus changing the amino acid specificity of the tRNA from methionine to isoleucine.</text>
</comment>